<gene>
    <name evidence="2" type="ORF">g.2560</name>
</gene>
<protein>
    <submittedName>
        <fullName evidence="2">Uncharacterized protein</fullName>
    </submittedName>
</protein>
<feature type="non-terminal residue" evidence="2">
    <location>
        <position position="1"/>
    </location>
</feature>
<accession>A0A1B6FKF8</accession>
<dbReference type="AlphaFoldDB" id="A0A1B6FKF8"/>
<reference evidence="2" key="1">
    <citation type="submission" date="2015-11" db="EMBL/GenBank/DDBJ databases">
        <title>De novo transcriptome assembly of four potential Pierce s Disease insect vectors from Arizona vineyards.</title>
        <authorList>
            <person name="Tassone E.E."/>
        </authorList>
    </citation>
    <scope>NUCLEOTIDE SEQUENCE</scope>
</reference>
<name>A0A1B6FKF8_9HEMI</name>
<dbReference type="EMBL" id="GECZ01019112">
    <property type="protein sequence ID" value="JAS50657.1"/>
    <property type="molecule type" value="Transcribed_RNA"/>
</dbReference>
<evidence type="ECO:0000256" key="1">
    <source>
        <dbReference type="SAM" id="MobiDB-lite"/>
    </source>
</evidence>
<organism evidence="2">
    <name type="scientific">Cuerna arida</name>
    <dbReference type="NCBI Taxonomy" id="1464854"/>
    <lineage>
        <taxon>Eukaryota</taxon>
        <taxon>Metazoa</taxon>
        <taxon>Ecdysozoa</taxon>
        <taxon>Arthropoda</taxon>
        <taxon>Hexapoda</taxon>
        <taxon>Insecta</taxon>
        <taxon>Pterygota</taxon>
        <taxon>Neoptera</taxon>
        <taxon>Paraneoptera</taxon>
        <taxon>Hemiptera</taxon>
        <taxon>Auchenorrhyncha</taxon>
        <taxon>Membracoidea</taxon>
        <taxon>Cicadellidae</taxon>
        <taxon>Cicadellinae</taxon>
        <taxon>Proconiini</taxon>
        <taxon>Cuerna</taxon>
    </lineage>
</organism>
<sequence length="164" mass="17685">DEPQSLTAYKSVIEPLSAVCQPAEIKEPVIESNVQPAVAVKVIEEKVCVEQVVESGQQNLQPLTIAENQTQLQPPTPPPTPPVATQVQTTITQLQQPLSPLQIKLSVPNVVDNQREVSPVKSVTSMCSYEVDLQSQSIKNNEMVGSSRGRGRGRGRGRVGRPAG</sequence>
<feature type="region of interest" description="Disordered" evidence="1">
    <location>
        <begin position="135"/>
        <end position="164"/>
    </location>
</feature>
<feature type="compositionally biased region" description="Basic residues" evidence="1">
    <location>
        <begin position="149"/>
        <end position="164"/>
    </location>
</feature>
<feature type="non-terminal residue" evidence="2">
    <location>
        <position position="164"/>
    </location>
</feature>
<proteinExistence type="predicted"/>
<evidence type="ECO:0000313" key="2">
    <source>
        <dbReference type="EMBL" id="JAS50657.1"/>
    </source>
</evidence>